<dbReference type="Gene3D" id="3.30.200.20">
    <property type="entry name" value="Phosphorylase Kinase, domain 1"/>
    <property type="match status" value="1"/>
</dbReference>
<dbReference type="InterPro" id="IPR008271">
    <property type="entry name" value="Ser/Thr_kinase_AS"/>
</dbReference>
<dbReference type="GO" id="GO:0035556">
    <property type="term" value="P:intracellular signal transduction"/>
    <property type="evidence" value="ECO:0007669"/>
    <property type="project" value="TreeGrafter"/>
</dbReference>
<sequence>MLSDDKMEKMSRDELIEHVRKMQETMIAGNNNFSVEERRVWQTPLRLQQSQQQKPVLLSRRSTNLERNSFLLSECTDSSHGSMHKVRVVRRVGEESNVLSNTRLSSTSQEGMSLGTMHGGDTNSVLSHLSGIPSTQAAALPDPLPVAQRESFSRPTSNNQYSFSASTKSMAIQYPARWTGKLSVFRGEDGTKHINHYQIIKEIGRGACGKVQLAYDMENNTLVAIKVVKRADTKFRIGGQTNAQKQFSALQREIAVMKKLRHKNIVSLYEVIDDPNAKKLYLVMMYVDKGPIGRVNCPPDAKEDTQVCTPIPKNELAWYARQILAGLEYLHQHKIVHRDIKPENILVDRNKHVFLADFGVAEVFDTSNRERMEAMMHESLMAIRASGGTHQGQGISIQGTKGTMLFMAPELWKGDSSYASPVDMWALGVTLYILLTGMLPFITLDDIMDPALPVIPTSYGDKWTDLLQGLLDRDPSKRITVRAARAIVKSMNEEGESPEANQLFYPTAITQADLEGALTPAQQQKDQDDMEWLLGPHVEECWDAPTATFSKGLPEAEEGSSGYCLPFLVCNGDNNSLIGTATDGNKETENIQSPKTAKEDVLMRPQNLFLGPEKTSAEGRLFSTPEGDPVSRKRLLPFLEGEERHDAATKRRDKSMFTPNSNLPVVHSGGRAATRFKSKSGFFSMLREALSFSRSKKSNV</sequence>
<dbReference type="PROSITE" id="PS00108">
    <property type="entry name" value="PROTEIN_KINASE_ST"/>
    <property type="match status" value="1"/>
</dbReference>
<name>K2NIL9_TRYCR</name>
<dbReference type="SUPFAM" id="SSF56112">
    <property type="entry name" value="Protein kinase-like (PK-like)"/>
    <property type="match status" value="1"/>
</dbReference>
<comment type="catalytic activity">
    <reaction evidence="8">
        <text>L-seryl-[protein] + ATP = O-phospho-L-seryl-[protein] + ADP + H(+)</text>
        <dbReference type="Rhea" id="RHEA:17989"/>
        <dbReference type="Rhea" id="RHEA-COMP:9863"/>
        <dbReference type="Rhea" id="RHEA-COMP:11604"/>
        <dbReference type="ChEBI" id="CHEBI:15378"/>
        <dbReference type="ChEBI" id="CHEBI:29999"/>
        <dbReference type="ChEBI" id="CHEBI:30616"/>
        <dbReference type="ChEBI" id="CHEBI:83421"/>
        <dbReference type="ChEBI" id="CHEBI:456216"/>
        <dbReference type="EC" id="2.7.11.1"/>
    </reaction>
</comment>
<keyword evidence="2" id="KW-0723">Serine/threonine-protein kinase</keyword>
<dbReference type="CDD" id="cd14008">
    <property type="entry name" value="STKc_LKB1_CaMKK"/>
    <property type="match status" value="1"/>
</dbReference>
<dbReference type="PANTHER" id="PTHR24346">
    <property type="entry name" value="MAP/MICROTUBULE AFFINITY-REGULATING KINASE"/>
    <property type="match status" value="1"/>
</dbReference>
<comment type="catalytic activity">
    <reaction evidence="7">
        <text>L-threonyl-[protein] + ATP = O-phospho-L-threonyl-[protein] + ADP + H(+)</text>
        <dbReference type="Rhea" id="RHEA:46608"/>
        <dbReference type="Rhea" id="RHEA-COMP:11060"/>
        <dbReference type="Rhea" id="RHEA-COMP:11605"/>
        <dbReference type="ChEBI" id="CHEBI:15378"/>
        <dbReference type="ChEBI" id="CHEBI:30013"/>
        <dbReference type="ChEBI" id="CHEBI:30616"/>
        <dbReference type="ChEBI" id="CHEBI:61977"/>
        <dbReference type="ChEBI" id="CHEBI:456216"/>
        <dbReference type="EC" id="2.7.11.1"/>
    </reaction>
</comment>
<dbReference type="FunFam" id="3.30.200.20:FF:000206">
    <property type="entry name" value="Serine/threonine-protein kinase Ssp1"/>
    <property type="match status" value="1"/>
</dbReference>
<feature type="region of interest" description="Disordered" evidence="9">
    <location>
        <begin position="642"/>
        <end position="668"/>
    </location>
</feature>
<dbReference type="GO" id="GO:0005524">
    <property type="term" value="F:ATP binding"/>
    <property type="evidence" value="ECO:0007669"/>
    <property type="project" value="UniProtKB-KW"/>
</dbReference>
<dbReference type="Pfam" id="PF00069">
    <property type="entry name" value="Pkinase"/>
    <property type="match status" value="1"/>
</dbReference>
<keyword evidence="5 11" id="KW-0418">Kinase</keyword>
<dbReference type="AlphaFoldDB" id="K2NIL9"/>
<dbReference type="InterPro" id="IPR000719">
    <property type="entry name" value="Prot_kinase_dom"/>
</dbReference>
<dbReference type="SMART" id="SM00220">
    <property type="entry name" value="S_TKc"/>
    <property type="match status" value="1"/>
</dbReference>
<feature type="domain" description="Protein kinase" evidence="10">
    <location>
        <begin position="197"/>
        <end position="504"/>
    </location>
</feature>
<organism evidence="11 12">
    <name type="scientific">Trypanosoma cruzi marinkellei</name>
    <dbReference type="NCBI Taxonomy" id="85056"/>
    <lineage>
        <taxon>Eukaryota</taxon>
        <taxon>Discoba</taxon>
        <taxon>Euglenozoa</taxon>
        <taxon>Kinetoplastea</taxon>
        <taxon>Metakinetoplastina</taxon>
        <taxon>Trypanosomatida</taxon>
        <taxon>Trypanosomatidae</taxon>
        <taxon>Trypanosoma</taxon>
        <taxon>Schizotrypanum</taxon>
    </lineage>
</organism>
<evidence type="ECO:0000313" key="12">
    <source>
        <dbReference type="Proteomes" id="UP000007350"/>
    </source>
</evidence>
<dbReference type="PROSITE" id="PS50011">
    <property type="entry name" value="PROTEIN_KINASE_DOM"/>
    <property type="match status" value="1"/>
</dbReference>
<dbReference type="PANTHER" id="PTHR24346:SF77">
    <property type="entry name" value="SERINE THREONINE PROTEIN KINASE"/>
    <property type="match status" value="1"/>
</dbReference>
<keyword evidence="6" id="KW-0067">ATP-binding</keyword>
<proteinExistence type="predicted"/>
<evidence type="ECO:0000256" key="2">
    <source>
        <dbReference type="ARBA" id="ARBA00022527"/>
    </source>
</evidence>
<evidence type="ECO:0000313" key="11">
    <source>
        <dbReference type="EMBL" id="EKF39225.1"/>
    </source>
</evidence>
<dbReference type="Gene3D" id="1.10.510.10">
    <property type="entry name" value="Transferase(Phosphotransferase) domain 1"/>
    <property type="match status" value="1"/>
</dbReference>
<evidence type="ECO:0000259" key="10">
    <source>
        <dbReference type="PROSITE" id="PS50011"/>
    </source>
</evidence>
<gene>
    <name evidence="11" type="ORF">MOQ_000552</name>
</gene>
<dbReference type="Proteomes" id="UP000007350">
    <property type="component" value="Unassembled WGS sequence"/>
</dbReference>
<dbReference type="GO" id="GO:0004674">
    <property type="term" value="F:protein serine/threonine kinase activity"/>
    <property type="evidence" value="ECO:0007669"/>
    <property type="project" value="UniProtKB-KW"/>
</dbReference>
<evidence type="ECO:0000256" key="3">
    <source>
        <dbReference type="ARBA" id="ARBA00022679"/>
    </source>
</evidence>
<evidence type="ECO:0000256" key="1">
    <source>
        <dbReference type="ARBA" id="ARBA00012513"/>
    </source>
</evidence>
<accession>K2NIL9</accession>
<evidence type="ECO:0000256" key="9">
    <source>
        <dbReference type="SAM" id="MobiDB-lite"/>
    </source>
</evidence>
<keyword evidence="4" id="KW-0547">Nucleotide-binding</keyword>
<dbReference type="EMBL" id="AHKC01001514">
    <property type="protein sequence ID" value="EKF39225.1"/>
    <property type="molecule type" value="Genomic_DNA"/>
</dbReference>
<comment type="caution">
    <text evidence="11">The sequence shown here is derived from an EMBL/GenBank/DDBJ whole genome shotgun (WGS) entry which is preliminary data.</text>
</comment>
<keyword evidence="3" id="KW-0808">Transferase</keyword>
<protein>
    <recommendedName>
        <fullName evidence="1">non-specific serine/threonine protein kinase</fullName>
        <ecNumber evidence="1">2.7.11.1</ecNumber>
    </recommendedName>
</protein>
<dbReference type="InterPro" id="IPR011009">
    <property type="entry name" value="Kinase-like_dom_sf"/>
</dbReference>
<evidence type="ECO:0000256" key="7">
    <source>
        <dbReference type="ARBA" id="ARBA00047899"/>
    </source>
</evidence>
<evidence type="ECO:0000256" key="4">
    <source>
        <dbReference type="ARBA" id="ARBA00022741"/>
    </source>
</evidence>
<evidence type="ECO:0000256" key="5">
    <source>
        <dbReference type="ARBA" id="ARBA00022777"/>
    </source>
</evidence>
<dbReference type="EC" id="2.7.11.1" evidence="1"/>
<evidence type="ECO:0000256" key="8">
    <source>
        <dbReference type="ARBA" id="ARBA00048679"/>
    </source>
</evidence>
<keyword evidence="12" id="KW-1185">Reference proteome</keyword>
<dbReference type="GO" id="GO:0005737">
    <property type="term" value="C:cytoplasm"/>
    <property type="evidence" value="ECO:0007669"/>
    <property type="project" value="TreeGrafter"/>
</dbReference>
<evidence type="ECO:0000256" key="6">
    <source>
        <dbReference type="ARBA" id="ARBA00022840"/>
    </source>
</evidence>
<reference evidence="11 12" key="1">
    <citation type="journal article" date="2012" name="BMC Genomics">
        <title>Comparative genomic analysis of human infective Trypanosoma cruzi lineages with the bat-restricted subspecies T. cruzi marinkellei.</title>
        <authorList>
            <person name="Franzen O."/>
            <person name="Talavera-Lopez C."/>
            <person name="Ochaya S."/>
            <person name="Butler C.E."/>
            <person name="Messenger L.A."/>
            <person name="Lewis M.D."/>
            <person name="Llewellyn M.S."/>
            <person name="Marinkelle C.J."/>
            <person name="Tyler K.M."/>
            <person name="Miles M.A."/>
            <person name="Andersson B."/>
        </authorList>
    </citation>
    <scope>NUCLEOTIDE SEQUENCE [LARGE SCALE GENOMIC DNA]</scope>
    <source>
        <strain evidence="11 12">B7</strain>
    </source>
</reference>
<dbReference type="OrthoDB" id="68483at2759"/>